<dbReference type="PANTHER" id="PTHR36438:SF1">
    <property type="entry name" value="IRON-SULFUR CLUSTER REPAIR PROTEIN YTFE"/>
    <property type="match status" value="1"/>
</dbReference>
<dbReference type="PANTHER" id="PTHR36438">
    <property type="entry name" value="IRON-SULFUR CLUSTER REPAIR PROTEIN YTFE"/>
    <property type="match status" value="1"/>
</dbReference>
<protein>
    <submittedName>
        <fullName evidence="2">Regulator of cell morphogenesis and NO signaling</fullName>
    </submittedName>
</protein>
<organism evidence="2 3">
    <name type="scientific">Marinoscillum furvescens DSM 4134</name>
    <dbReference type="NCBI Taxonomy" id="1122208"/>
    <lineage>
        <taxon>Bacteria</taxon>
        <taxon>Pseudomonadati</taxon>
        <taxon>Bacteroidota</taxon>
        <taxon>Cytophagia</taxon>
        <taxon>Cytophagales</taxon>
        <taxon>Reichenbachiellaceae</taxon>
        <taxon>Marinoscillum</taxon>
    </lineage>
</organism>
<gene>
    <name evidence="2" type="ORF">C7460_108193</name>
</gene>
<keyword evidence="3" id="KW-1185">Reference proteome</keyword>
<dbReference type="GO" id="GO:0005737">
    <property type="term" value="C:cytoplasm"/>
    <property type="evidence" value="ECO:0007669"/>
    <property type="project" value="UniProtKB-SubCell"/>
</dbReference>
<proteinExistence type="predicted"/>
<evidence type="ECO:0000313" key="3">
    <source>
        <dbReference type="Proteomes" id="UP000256779"/>
    </source>
</evidence>
<dbReference type="AlphaFoldDB" id="A0A3D9L6C9"/>
<name>A0A3D9L6C9_MARFU</name>
<dbReference type="OrthoDB" id="977349at2"/>
<sequence>MRVFQQTIRSLVDENYVYARALSYLGVEFYLCPDRKLKDVCQEMGLKKSQVLKAFYLFDRSHRFSFSELKNYPIEIVIEYLKHSHHMFIKEKLPYIAGLVNNYHSEDLKLIFPEFVEEFINHIYEEEDTVFTYIDQLLEIDKGKFQSIFTLDSAMSLRQIHREHREEDELEGIRNLVEELTLSDLHGQVIEREIKAFDREMWYHAEIENKILFPKAIALEAMVKSKIDELTKLN</sequence>
<accession>A0A3D9L6C9</accession>
<reference evidence="2 3" key="1">
    <citation type="submission" date="2018-07" db="EMBL/GenBank/DDBJ databases">
        <title>Genomic Encyclopedia of Type Strains, Phase IV (KMG-IV): sequencing the most valuable type-strain genomes for metagenomic binning, comparative biology and taxonomic classification.</title>
        <authorList>
            <person name="Goeker M."/>
        </authorList>
    </citation>
    <scope>NUCLEOTIDE SEQUENCE [LARGE SCALE GENOMIC DNA]</scope>
    <source>
        <strain evidence="2 3">DSM 4134</strain>
    </source>
</reference>
<dbReference type="InterPro" id="IPR019903">
    <property type="entry name" value="RIC_family"/>
</dbReference>
<dbReference type="Proteomes" id="UP000256779">
    <property type="component" value="Unassembled WGS sequence"/>
</dbReference>
<comment type="subcellular location">
    <subcellularLocation>
        <location evidence="1">Cytoplasm</location>
    </subcellularLocation>
</comment>
<comment type="caution">
    <text evidence="2">The sequence shown here is derived from an EMBL/GenBank/DDBJ whole genome shotgun (WGS) entry which is preliminary data.</text>
</comment>
<evidence type="ECO:0000313" key="2">
    <source>
        <dbReference type="EMBL" id="RED99571.1"/>
    </source>
</evidence>
<dbReference type="Gene3D" id="1.20.120.520">
    <property type="entry name" value="nmb1532 protein domain like"/>
    <property type="match status" value="1"/>
</dbReference>
<dbReference type="EMBL" id="QREG01000008">
    <property type="protein sequence ID" value="RED99571.1"/>
    <property type="molecule type" value="Genomic_DNA"/>
</dbReference>
<evidence type="ECO:0000256" key="1">
    <source>
        <dbReference type="ARBA" id="ARBA00004496"/>
    </source>
</evidence>
<dbReference type="RefSeq" id="WP_115868100.1">
    <property type="nucleotide sequence ID" value="NZ_QREG01000008.1"/>
</dbReference>